<accession>A0ABV1X476</accession>
<dbReference type="Pfam" id="PF08378">
    <property type="entry name" value="NERD"/>
    <property type="match status" value="1"/>
</dbReference>
<keyword evidence="3" id="KW-1185">Reference proteome</keyword>
<evidence type="ECO:0000313" key="2">
    <source>
        <dbReference type="EMBL" id="MER7183780.1"/>
    </source>
</evidence>
<dbReference type="InterPro" id="IPR011528">
    <property type="entry name" value="NERD"/>
</dbReference>
<evidence type="ECO:0000259" key="1">
    <source>
        <dbReference type="PROSITE" id="PS50965"/>
    </source>
</evidence>
<sequence length="205" mass="22784">MQPLLSDLAQNRPGDAVRRKIQELQPNPVLRLINRWVPGSEIRSWSAGLTGELITARRLDKLKRHGWFTLHAIQWPSGADIDHLAIGPAGVFAINSKRHRGKTVWYGDTTITVNGSVTRHIAISQSEARRTSRALSRRSGVDVPVRPVISVVHAAKLTVKSANPPVLVLEVEHLDRVLSGFSPRLLPEQVARIYEVARDARTWSG</sequence>
<evidence type="ECO:0000313" key="3">
    <source>
        <dbReference type="Proteomes" id="UP001474181"/>
    </source>
</evidence>
<dbReference type="PROSITE" id="PS50965">
    <property type="entry name" value="NERD"/>
    <property type="match status" value="1"/>
</dbReference>
<gene>
    <name evidence="2" type="ORF">ABT404_30630</name>
</gene>
<proteinExistence type="predicted"/>
<organism evidence="2 3">
    <name type="scientific">Streptomyces hyaluromycini</name>
    <dbReference type="NCBI Taxonomy" id="1377993"/>
    <lineage>
        <taxon>Bacteria</taxon>
        <taxon>Bacillati</taxon>
        <taxon>Actinomycetota</taxon>
        <taxon>Actinomycetes</taxon>
        <taxon>Kitasatosporales</taxon>
        <taxon>Streptomycetaceae</taxon>
        <taxon>Streptomyces</taxon>
    </lineage>
</organism>
<dbReference type="RefSeq" id="WP_350785370.1">
    <property type="nucleotide sequence ID" value="NZ_JBEPEK010000274.1"/>
</dbReference>
<protein>
    <submittedName>
        <fullName evidence="2">Nuclease-related domain-containing protein</fullName>
    </submittedName>
</protein>
<name>A0ABV1X476_9ACTN</name>
<comment type="caution">
    <text evidence="2">The sequence shown here is derived from an EMBL/GenBank/DDBJ whole genome shotgun (WGS) entry which is preliminary data.</text>
</comment>
<dbReference type="Proteomes" id="UP001474181">
    <property type="component" value="Unassembled WGS sequence"/>
</dbReference>
<reference evidence="2 3" key="1">
    <citation type="submission" date="2024-06" db="EMBL/GenBank/DDBJ databases">
        <title>The Natural Products Discovery Center: Release of the First 8490 Sequenced Strains for Exploring Actinobacteria Biosynthetic Diversity.</title>
        <authorList>
            <person name="Kalkreuter E."/>
            <person name="Kautsar S.A."/>
            <person name="Yang D."/>
            <person name="Bader C.D."/>
            <person name="Teijaro C.N."/>
            <person name="Fluegel L."/>
            <person name="Davis C.M."/>
            <person name="Simpson J.R."/>
            <person name="Lauterbach L."/>
            <person name="Steele A.D."/>
            <person name="Gui C."/>
            <person name="Meng S."/>
            <person name="Li G."/>
            <person name="Viehrig K."/>
            <person name="Ye F."/>
            <person name="Su P."/>
            <person name="Kiefer A.F."/>
            <person name="Nichols A."/>
            <person name="Cepeda A.J."/>
            <person name="Yan W."/>
            <person name="Fan B."/>
            <person name="Jiang Y."/>
            <person name="Adhikari A."/>
            <person name="Zheng C.-J."/>
            <person name="Schuster L."/>
            <person name="Cowan T.M."/>
            <person name="Smanski M.J."/>
            <person name="Chevrette M.G."/>
            <person name="De Carvalho L.P.S."/>
            <person name="Shen B."/>
        </authorList>
    </citation>
    <scope>NUCLEOTIDE SEQUENCE [LARGE SCALE GENOMIC DNA]</scope>
    <source>
        <strain evidence="2 3">NPDC000234</strain>
    </source>
</reference>
<dbReference type="EMBL" id="JBEPEK010000274">
    <property type="protein sequence ID" value="MER7183780.1"/>
    <property type="molecule type" value="Genomic_DNA"/>
</dbReference>
<feature type="domain" description="NERD" evidence="1">
    <location>
        <begin position="47"/>
        <end position="158"/>
    </location>
</feature>